<protein>
    <submittedName>
        <fullName evidence="3">Addiction module toxin, RelE/StbE family</fullName>
    </submittedName>
</protein>
<comment type="similarity">
    <text evidence="1">Belongs to the RelE toxin family.</text>
</comment>
<dbReference type="PANTHER" id="PTHR33755">
    <property type="entry name" value="TOXIN PARE1-RELATED"/>
    <property type="match status" value="1"/>
</dbReference>
<reference evidence="3 4" key="1">
    <citation type="submission" date="2014-03" db="EMBL/GenBank/DDBJ databases">
        <title>Draft Genome of Photorhabdus luminescens BA1, an Egyptian Isolate.</title>
        <authorList>
            <person name="Ghazal S."/>
            <person name="Hurst S.G.IV."/>
            <person name="Morris K."/>
            <person name="Thomas K."/>
            <person name="Tisa L.S."/>
        </authorList>
    </citation>
    <scope>NUCLEOTIDE SEQUENCE [LARGE SCALE GENOMIC DNA]</scope>
    <source>
        <strain evidence="3 4">BA1</strain>
    </source>
</reference>
<dbReference type="RefSeq" id="WP_036779866.1">
    <property type="nucleotide sequence ID" value="NZ_CAWLTM010000076.1"/>
</dbReference>
<dbReference type="PATRIC" id="fig|1393736.3.peg.2782"/>
<evidence type="ECO:0000256" key="1">
    <source>
        <dbReference type="ARBA" id="ARBA00006226"/>
    </source>
</evidence>
<evidence type="ECO:0000313" key="4">
    <source>
        <dbReference type="Proteomes" id="UP000023464"/>
    </source>
</evidence>
<comment type="caution">
    <text evidence="3">The sequence shown here is derived from an EMBL/GenBank/DDBJ whole genome shotgun (WGS) entry which is preliminary data.</text>
</comment>
<keyword evidence="4" id="KW-1185">Reference proteome</keyword>
<dbReference type="InterPro" id="IPR007712">
    <property type="entry name" value="RelE/ParE_toxin"/>
</dbReference>
<dbReference type="Pfam" id="PF05016">
    <property type="entry name" value="ParE_toxin"/>
    <property type="match status" value="1"/>
</dbReference>
<dbReference type="InterPro" id="IPR035093">
    <property type="entry name" value="RelE/ParE_toxin_dom_sf"/>
</dbReference>
<keyword evidence="2" id="KW-1277">Toxin-antitoxin system</keyword>
<gene>
    <name evidence="3" type="ORF">BA1DRAFT_02719</name>
</gene>
<accession>A0A022PGJ7</accession>
<dbReference type="EMBL" id="JFGV01000039">
    <property type="protein sequence ID" value="EYU14786.1"/>
    <property type="molecule type" value="Genomic_DNA"/>
</dbReference>
<dbReference type="InterPro" id="IPR051803">
    <property type="entry name" value="TA_system_RelE-like_toxin"/>
</dbReference>
<evidence type="ECO:0000313" key="3">
    <source>
        <dbReference type="EMBL" id="EYU14786.1"/>
    </source>
</evidence>
<dbReference type="Proteomes" id="UP000023464">
    <property type="component" value="Unassembled WGS sequence"/>
</dbReference>
<sequence>MELKWKPMALADREAIMEYIALDNPLAAIELDNGFELTAETACQHPNMYKPGRVKGTREAVVHPHYVIIYQVQGNLLQILRVLHTAQQWP</sequence>
<organism evidence="3 4">
    <name type="scientific">Photorhabdus aegyptia</name>
    <dbReference type="NCBI Taxonomy" id="2805098"/>
    <lineage>
        <taxon>Bacteria</taxon>
        <taxon>Pseudomonadati</taxon>
        <taxon>Pseudomonadota</taxon>
        <taxon>Gammaproteobacteria</taxon>
        <taxon>Enterobacterales</taxon>
        <taxon>Morganellaceae</taxon>
        <taxon>Photorhabdus</taxon>
    </lineage>
</organism>
<evidence type="ECO:0000256" key="2">
    <source>
        <dbReference type="ARBA" id="ARBA00022649"/>
    </source>
</evidence>
<dbReference type="Gene3D" id="3.30.2310.20">
    <property type="entry name" value="RelE-like"/>
    <property type="match status" value="1"/>
</dbReference>
<proteinExistence type="inferred from homology"/>
<name>A0A022PGJ7_9GAMM</name>
<dbReference type="NCBIfam" id="TIGR02385">
    <property type="entry name" value="RelE_StbE"/>
    <property type="match status" value="1"/>
</dbReference>
<dbReference type="PANTHER" id="PTHR33755:SF6">
    <property type="entry name" value="PLASMID STABILIZATION SYSTEM PROTEIN"/>
    <property type="match status" value="1"/>
</dbReference>
<dbReference type="AlphaFoldDB" id="A0A022PGJ7"/>